<keyword evidence="1 5" id="KW-0597">Phosphoprotein</keyword>
<dbReference type="AlphaFoldDB" id="A0A1G8E985"/>
<evidence type="ECO:0000313" key="10">
    <source>
        <dbReference type="Proteomes" id="UP000217076"/>
    </source>
</evidence>
<evidence type="ECO:0000256" key="3">
    <source>
        <dbReference type="ARBA" id="ARBA00023125"/>
    </source>
</evidence>
<dbReference type="SMART" id="SM00421">
    <property type="entry name" value="HTH_LUXR"/>
    <property type="match status" value="1"/>
</dbReference>
<evidence type="ECO:0000259" key="8">
    <source>
        <dbReference type="PROSITE" id="PS50110"/>
    </source>
</evidence>
<name>A0A1G8E985_9PROT</name>
<evidence type="ECO:0000256" key="4">
    <source>
        <dbReference type="ARBA" id="ARBA00023163"/>
    </source>
</evidence>
<feature type="region of interest" description="Disordered" evidence="6">
    <location>
        <begin position="141"/>
        <end position="162"/>
    </location>
</feature>
<feature type="domain" description="HTH luxR-type" evidence="7">
    <location>
        <begin position="159"/>
        <end position="224"/>
    </location>
</feature>
<dbReference type="CDD" id="cd06170">
    <property type="entry name" value="LuxR_C_like"/>
    <property type="match status" value="1"/>
</dbReference>
<dbReference type="PANTHER" id="PTHR43214:SF41">
    <property type="entry name" value="NITRATE_NITRITE RESPONSE REGULATOR PROTEIN NARP"/>
    <property type="match status" value="1"/>
</dbReference>
<feature type="domain" description="Response regulatory" evidence="8">
    <location>
        <begin position="2"/>
        <end position="119"/>
    </location>
</feature>
<evidence type="ECO:0000256" key="5">
    <source>
        <dbReference type="PROSITE-ProRule" id="PRU00169"/>
    </source>
</evidence>
<dbReference type="CDD" id="cd17535">
    <property type="entry name" value="REC_NarL-like"/>
    <property type="match status" value="1"/>
</dbReference>
<dbReference type="InterPro" id="IPR039420">
    <property type="entry name" value="WalR-like"/>
</dbReference>
<evidence type="ECO:0000259" key="7">
    <source>
        <dbReference type="PROSITE" id="PS50043"/>
    </source>
</evidence>
<dbReference type="PRINTS" id="PR00038">
    <property type="entry name" value="HTHLUXR"/>
</dbReference>
<dbReference type="SMART" id="SM00448">
    <property type="entry name" value="REC"/>
    <property type="match status" value="1"/>
</dbReference>
<dbReference type="InterPro" id="IPR011006">
    <property type="entry name" value="CheY-like_superfamily"/>
</dbReference>
<dbReference type="InterPro" id="IPR016032">
    <property type="entry name" value="Sig_transdc_resp-reg_C-effctor"/>
</dbReference>
<dbReference type="EMBL" id="FNCV01000009">
    <property type="protein sequence ID" value="SDH66239.1"/>
    <property type="molecule type" value="Genomic_DNA"/>
</dbReference>
<dbReference type="PROSITE" id="PS50110">
    <property type="entry name" value="RESPONSE_REGULATORY"/>
    <property type="match status" value="1"/>
</dbReference>
<dbReference type="OrthoDB" id="9782896at2"/>
<evidence type="ECO:0000256" key="2">
    <source>
        <dbReference type="ARBA" id="ARBA00023015"/>
    </source>
</evidence>
<dbReference type="PROSITE" id="PS50043">
    <property type="entry name" value="HTH_LUXR_2"/>
    <property type="match status" value="1"/>
</dbReference>
<protein>
    <submittedName>
        <fullName evidence="9">DNA-binding response regulator, NarL/FixJ family, contains REC and HTH domains</fullName>
    </submittedName>
</protein>
<organism evidence="9 10">
    <name type="scientific">Roseospirillum parvum</name>
    <dbReference type="NCBI Taxonomy" id="83401"/>
    <lineage>
        <taxon>Bacteria</taxon>
        <taxon>Pseudomonadati</taxon>
        <taxon>Pseudomonadota</taxon>
        <taxon>Alphaproteobacteria</taxon>
        <taxon>Rhodospirillales</taxon>
        <taxon>Rhodospirillaceae</taxon>
        <taxon>Roseospirillum</taxon>
    </lineage>
</organism>
<dbReference type="RefSeq" id="WP_092620833.1">
    <property type="nucleotide sequence ID" value="NZ_FNCV01000009.1"/>
</dbReference>
<dbReference type="InterPro" id="IPR001789">
    <property type="entry name" value="Sig_transdc_resp-reg_receiver"/>
</dbReference>
<keyword evidence="10" id="KW-1185">Reference proteome</keyword>
<dbReference type="Gene3D" id="1.10.10.10">
    <property type="entry name" value="Winged helix-like DNA-binding domain superfamily/Winged helix DNA-binding domain"/>
    <property type="match status" value="1"/>
</dbReference>
<dbReference type="Pfam" id="PF00072">
    <property type="entry name" value="Response_reg"/>
    <property type="match status" value="1"/>
</dbReference>
<dbReference type="InterPro" id="IPR036388">
    <property type="entry name" value="WH-like_DNA-bd_sf"/>
</dbReference>
<dbReference type="GO" id="GO:0000160">
    <property type="term" value="P:phosphorelay signal transduction system"/>
    <property type="evidence" value="ECO:0007669"/>
    <property type="project" value="InterPro"/>
</dbReference>
<keyword evidence="2" id="KW-0805">Transcription regulation</keyword>
<dbReference type="InterPro" id="IPR058245">
    <property type="entry name" value="NreC/VraR/RcsB-like_REC"/>
</dbReference>
<keyword evidence="3 9" id="KW-0238">DNA-binding</keyword>
<feature type="modified residue" description="4-aspartylphosphate" evidence="5">
    <location>
        <position position="54"/>
    </location>
</feature>
<evidence type="ECO:0000256" key="6">
    <source>
        <dbReference type="SAM" id="MobiDB-lite"/>
    </source>
</evidence>
<keyword evidence="4" id="KW-0804">Transcription</keyword>
<dbReference type="GO" id="GO:0003677">
    <property type="term" value="F:DNA binding"/>
    <property type="evidence" value="ECO:0007669"/>
    <property type="project" value="UniProtKB-KW"/>
</dbReference>
<dbReference type="GO" id="GO:0006355">
    <property type="term" value="P:regulation of DNA-templated transcription"/>
    <property type="evidence" value="ECO:0007669"/>
    <property type="project" value="InterPro"/>
</dbReference>
<sequence>MRVLLADDHHLVQHGMRPFLEELEPGTEVLVAADFAGAMAGLKEQGPCDLAVLDLNMPGMEGGDAIRQMMTAHPEMPVVVLSGSVDPEDILHCYRLDAAAYLPKTMSGPAMLAVLRLVLTGERFFPAFMLEAPARPLVKGRPGGEATRATLSAGGEPGGEGPLARLSVREAEILGLIIDGGTNKEIARRLEVQEITVKVHLRNVYRKLGAANRAQAVRIALEHGWLERNAS</sequence>
<dbReference type="InterPro" id="IPR000792">
    <property type="entry name" value="Tscrpt_reg_LuxR_C"/>
</dbReference>
<dbReference type="SUPFAM" id="SSF52172">
    <property type="entry name" value="CheY-like"/>
    <property type="match status" value="1"/>
</dbReference>
<dbReference type="STRING" id="83401.SAMN05421742_10970"/>
<proteinExistence type="predicted"/>
<dbReference type="PROSITE" id="PS00622">
    <property type="entry name" value="HTH_LUXR_1"/>
    <property type="match status" value="1"/>
</dbReference>
<dbReference type="Pfam" id="PF00196">
    <property type="entry name" value="GerE"/>
    <property type="match status" value="1"/>
</dbReference>
<accession>A0A1G8E985</accession>
<dbReference type="Gene3D" id="3.40.50.2300">
    <property type="match status" value="1"/>
</dbReference>
<dbReference type="PANTHER" id="PTHR43214">
    <property type="entry name" value="TWO-COMPONENT RESPONSE REGULATOR"/>
    <property type="match status" value="1"/>
</dbReference>
<dbReference type="Proteomes" id="UP000217076">
    <property type="component" value="Unassembled WGS sequence"/>
</dbReference>
<evidence type="ECO:0000313" key="9">
    <source>
        <dbReference type="EMBL" id="SDH66239.1"/>
    </source>
</evidence>
<dbReference type="SUPFAM" id="SSF46894">
    <property type="entry name" value="C-terminal effector domain of the bipartite response regulators"/>
    <property type="match status" value="1"/>
</dbReference>
<gene>
    <name evidence="9" type="ORF">SAMN05421742_10970</name>
</gene>
<evidence type="ECO:0000256" key="1">
    <source>
        <dbReference type="ARBA" id="ARBA00022553"/>
    </source>
</evidence>
<reference evidence="10" key="1">
    <citation type="submission" date="2016-10" db="EMBL/GenBank/DDBJ databases">
        <authorList>
            <person name="Varghese N."/>
            <person name="Submissions S."/>
        </authorList>
    </citation>
    <scope>NUCLEOTIDE SEQUENCE [LARGE SCALE GENOMIC DNA]</scope>
    <source>
        <strain evidence="10">930I</strain>
    </source>
</reference>